<dbReference type="RefSeq" id="WP_343942237.1">
    <property type="nucleotide sequence ID" value="NZ_BAAAHP010000092.1"/>
</dbReference>
<name>A0ABN1Q8H4_9PSEU</name>
<dbReference type="Proteomes" id="UP001499967">
    <property type="component" value="Unassembled WGS sequence"/>
</dbReference>
<reference evidence="2 3" key="1">
    <citation type="journal article" date="2019" name="Int. J. Syst. Evol. Microbiol.">
        <title>The Global Catalogue of Microorganisms (GCM) 10K type strain sequencing project: providing services to taxonomists for standard genome sequencing and annotation.</title>
        <authorList>
            <consortium name="The Broad Institute Genomics Platform"/>
            <consortium name="The Broad Institute Genome Sequencing Center for Infectious Disease"/>
            <person name="Wu L."/>
            <person name="Ma J."/>
        </authorList>
    </citation>
    <scope>NUCLEOTIDE SEQUENCE [LARGE SCALE GENOMIC DNA]</scope>
    <source>
        <strain evidence="2 3">JCM 11117</strain>
    </source>
</reference>
<proteinExistence type="predicted"/>
<evidence type="ECO:0000256" key="1">
    <source>
        <dbReference type="SAM" id="SignalP"/>
    </source>
</evidence>
<keyword evidence="3" id="KW-1185">Reference proteome</keyword>
<keyword evidence="1" id="KW-0732">Signal</keyword>
<sequence>MVAVLVALAIAAVAAMFAVLAQREAPPAPPPSLEAQVREFTDRLSPRGPYRAPETAEREAVVGAVAVLAGAGADEPARRVLEDAGFTVGTARNASGAEFLVARSDPDSPRSWGLIALPLGRAPRLIVEVPHPNADYDTENVGTAVLAAMPDAVYLQAGAHRRADDERADVAHEEDSLFHALAVDLSTRLRLPQLQLHGFADRDDLDADIVLGGGPDEPAQAVRALADRIEGAGLQVCRAWDGGCSELEGRTNVQGRAAALFGLPFAHVEMSASTRSAPEEVAPALAALATP</sequence>
<dbReference type="EMBL" id="BAAAHP010000092">
    <property type="protein sequence ID" value="GAA0938607.1"/>
    <property type="molecule type" value="Genomic_DNA"/>
</dbReference>
<evidence type="ECO:0000313" key="2">
    <source>
        <dbReference type="EMBL" id="GAA0938607.1"/>
    </source>
</evidence>
<feature type="chain" id="PRO_5045429603" evidence="1">
    <location>
        <begin position="22"/>
        <end position="291"/>
    </location>
</feature>
<organism evidence="2 3">
    <name type="scientific">Pseudonocardia zijingensis</name>
    <dbReference type="NCBI Taxonomy" id="153376"/>
    <lineage>
        <taxon>Bacteria</taxon>
        <taxon>Bacillati</taxon>
        <taxon>Actinomycetota</taxon>
        <taxon>Actinomycetes</taxon>
        <taxon>Pseudonocardiales</taxon>
        <taxon>Pseudonocardiaceae</taxon>
        <taxon>Pseudonocardia</taxon>
    </lineage>
</organism>
<gene>
    <name evidence="2" type="ORF">GCM10009559_32420</name>
</gene>
<accession>A0ABN1Q8H4</accession>
<feature type="signal peptide" evidence="1">
    <location>
        <begin position="1"/>
        <end position="21"/>
    </location>
</feature>
<protein>
    <submittedName>
        <fullName evidence="2">Uncharacterized protein</fullName>
    </submittedName>
</protein>
<evidence type="ECO:0000313" key="3">
    <source>
        <dbReference type="Proteomes" id="UP001499967"/>
    </source>
</evidence>
<comment type="caution">
    <text evidence="2">The sequence shown here is derived from an EMBL/GenBank/DDBJ whole genome shotgun (WGS) entry which is preliminary data.</text>
</comment>